<feature type="domain" description="RNA polymerase sigma factor 70 region 4 type 2" evidence="6">
    <location>
        <begin position="132"/>
        <end position="178"/>
    </location>
</feature>
<keyword evidence="8" id="KW-1185">Reference proteome</keyword>
<evidence type="ECO:0000256" key="3">
    <source>
        <dbReference type="ARBA" id="ARBA00023082"/>
    </source>
</evidence>
<keyword evidence="4" id="KW-0804">Transcription</keyword>
<evidence type="ECO:0000259" key="5">
    <source>
        <dbReference type="Pfam" id="PF04542"/>
    </source>
</evidence>
<dbReference type="EMBL" id="BMKK01000001">
    <property type="protein sequence ID" value="GGD42319.1"/>
    <property type="molecule type" value="Genomic_DNA"/>
</dbReference>
<proteinExistence type="inferred from homology"/>
<dbReference type="SUPFAM" id="SSF88946">
    <property type="entry name" value="Sigma2 domain of RNA polymerase sigma factors"/>
    <property type="match status" value="1"/>
</dbReference>
<evidence type="ECO:0000313" key="7">
    <source>
        <dbReference type="EMBL" id="GGD42319.1"/>
    </source>
</evidence>
<dbReference type="SUPFAM" id="SSF88659">
    <property type="entry name" value="Sigma3 and sigma4 domains of RNA polymerase sigma factors"/>
    <property type="match status" value="1"/>
</dbReference>
<reference evidence="7" key="1">
    <citation type="journal article" date="2014" name="Int. J. Syst. Evol. Microbiol.">
        <title>Complete genome sequence of Corynebacterium casei LMG S-19264T (=DSM 44701T), isolated from a smear-ripened cheese.</title>
        <authorList>
            <consortium name="US DOE Joint Genome Institute (JGI-PGF)"/>
            <person name="Walter F."/>
            <person name="Albersmeier A."/>
            <person name="Kalinowski J."/>
            <person name="Ruckert C."/>
        </authorList>
    </citation>
    <scope>NUCLEOTIDE SEQUENCE</scope>
    <source>
        <strain evidence="7">CGMCC 1.15958</strain>
    </source>
</reference>
<dbReference type="Proteomes" id="UP000609064">
    <property type="component" value="Unassembled WGS sequence"/>
</dbReference>
<dbReference type="InterPro" id="IPR013325">
    <property type="entry name" value="RNA_pol_sigma_r2"/>
</dbReference>
<dbReference type="NCBIfam" id="TIGR02937">
    <property type="entry name" value="sigma70-ECF"/>
    <property type="match status" value="1"/>
</dbReference>
<protein>
    <submittedName>
        <fullName evidence="7">RNA polymerase sigma factor</fullName>
    </submittedName>
</protein>
<dbReference type="InterPro" id="IPR014284">
    <property type="entry name" value="RNA_pol_sigma-70_dom"/>
</dbReference>
<feature type="domain" description="RNA polymerase sigma-70 region 2" evidence="5">
    <location>
        <begin position="21"/>
        <end position="87"/>
    </location>
</feature>
<evidence type="ECO:0000313" key="8">
    <source>
        <dbReference type="Proteomes" id="UP000609064"/>
    </source>
</evidence>
<name>A0A917DI50_9BACT</name>
<dbReference type="GO" id="GO:0016987">
    <property type="term" value="F:sigma factor activity"/>
    <property type="evidence" value="ECO:0007669"/>
    <property type="project" value="UniProtKB-KW"/>
</dbReference>
<dbReference type="Gene3D" id="1.10.10.10">
    <property type="entry name" value="Winged helix-like DNA-binding domain superfamily/Winged helix DNA-binding domain"/>
    <property type="match status" value="1"/>
</dbReference>
<evidence type="ECO:0000256" key="2">
    <source>
        <dbReference type="ARBA" id="ARBA00023015"/>
    </source>
</evidence>
<evidence type="ECO:0000256" key="4">
    <source>
        <dbReference type="ARBA" id="ARBA00023163"/>
    </source>
</evidence>
<comment type="similarity">
    <text evidence="1">Belongs to the sigma-70 factor family. ECF subfamily.</text>
</comment>
<dbReference type="AlphaFoldDB" id="A0A917DI50"/>
<accession>A0A917DI50</accession>
<dbReference type="Gene3D" id="1.10.1740.10">
    <property type="match status" value="1"/>
</dbReference>
<dbReference type="InterPro" id="IPR036388">
    <property type="entry name" value="WH-like_DNA-bd_sf"/>
</dbReference>
<organism evidence="7 8">
    <name type="scientific">Emticicia aquatilis</name>
    <dbReference type="NCBI Taxonomy" id="1537369"/>
    <lineage>
        <taxon>Bacteria</taxon>
        <taxon>Pseudomonadati</taxon>
        <taxon>Bacteroidota</taxon>
        <taxon>Cytophagia</taxon>
        <taxon>Cytophagales</taxon>
        <taxon>Leadbetterellaceae</taxon>
        <taxon>Emticicia</taxon>
    </lineage>
</organism>
<evidence type="ECO:0000259" key="6">
    <source>
        <dbReference type="Pfam" id="PF08281"/>
    </source>
</evidence>
<dbReference type="InterPro" id="IPR039425">
    <property type="entry name" value="RNA_pol_sigma-70-like"/>
</dbReference>
<dbReference type="GO" id="GO:0003677">
    <property type="term" value="F:DNA binding"/>
    <property type="evidence" value="ECO:0007669"/>
    <property type="project" value="InterPro"/>
</dbReference>
<dbReference type="RefSeq" id="WP_188763902.1">
    <property type="nucleotide sequence ID" value="NZ_BMKK01000001.1"/>
</dbReference>
<dbReference type="Pfam" id="PF04542">
    <property type="entry name" value="Sigma70_r2"/>
    <property type="match status" value="1"/>
</dbReference>
<sequence length="191" mass="22000">MDEKQLITDLQKGSQSAFRHLVDSFQNKVFNTVLSIVQNAEEAEDVSQEVFIEVFESVGKFKGEAKLSTWIYRIATTKALEQHRRKKASKRFAFLTSLFGDNDEIVHHPADFEHPGVVFENKERAKVLFNHINQLPDNQKVAFTLCNVEGLSYQEISEVMQLSLSSVESLLFRAKTNLRKTLKEYYVNQII</sequence>
<keyword evidence="2" id="KW-0805">Transcription regulation</keyword>
<dbReference type="PANTHER" id="PTHR43133">
    <property type="entry name" value="RNA POLYMERASE ECF-TYPE SIGMA FACTO"/>
    <property type="match status" value="1"/>
</dbReference>
<dbReference type="InterPro" id="IPR007627">
    <property type="entry name" value="RNA_pol_sigma70_r2"/>
</dbReference>
<dbReference type="InterPro" id="IPR013324">
    <property type="entry name" value="RNA_pol_sigma_r3/r4-like"/>
</dbReference>
<evidence type="ECO:0000256" key="1">
    <source>
        <dbReference type="ARBA" id="ARBA00010641"/>
    </source>
</evidence>
<comment type="caution">
    <text evidence="7">The sequence shown here is derived from an EMBL/GenBank/DDBJ whole genome shotgun (WGS) entry which is preliminary data.</text>
</comment>
<gene>
    <name evidence="7" type="ORF">GCM10011514_02860</name>
</gene>
<reference evidence="7" key="2">
    <citation type="submission" date="2020-09" db="EMBL/GenBank/DDBJ databases">
        <authorList>
            <person name="Sun Q."/>
            <person name="Zhou Y."/>
        </authorList>
    </citation>
    <scope>NUCLEOTIDE SEQUENCE</scope>
    <source>
        <strain evidence="7">CGMCC 1.15958</strain>
    </source>
</reference>
<dbReference type="InterPro" id="IPR013249">
    <property type="entry name" value="RNA_pol_sigma70_r4_t2"/>
</dbReference>
<dbReference type="GO" id="GO:0006352">
    <property type="term" value="P:DNA-templated transcription initiation"/>
    <property type="evidence" value="ECO:0007669"/>
    <property type="project" value="InterPro"/>
</dbReference>
<dbReference type="PANTHER" id="PTHR43133:SF51">
    <property type="entry name" value="RNA POLYMERASE SIGMA FACTOR"/>
    <property type="match status" value="1"/>
</dbReference>
<dbReference type="Pfam" id="PF08281">
    <property type="entry name" value="Sigma70_r4_2"/>
    <property type="match status" value="1"/>
</dbReference>
<keyword evidence="3" id="KW-0731">Sigma factor</keyword>